<protein>
    <submittedName>
        <fullName evidence="10">Uncharacterized protein</fullName>
    </submittedName>
</protein>
<dbReference type="PROSITE" id="PS00867">
    <property type="entry name" value="CPSASE_2"/>
    <property type="match status" value="1"/>
</dbReference>
<dbReference type="Gene3D" id="3.30.1490.20">
    <property type="entry name" value="ATP-grasp fold, A domain"/>
    <property type="match status" value="1"/>
</dbReference>
<keyword evidence="5" id="KW-0092">Biotin</keyword>
<dbReference type="Gene3D" id="2.40.50.100">
    <property type="match status" value="1"/>
</dbReference>
<dbReference type="Gene3D" id="3.40.50.20">
    <property type="match status" value="1"/>
</dbReference>
<evidence type="ECO:0000313" key="11">
    <source>
        <dbReference type="Proteomes" id="UP001527925"/>
    </source>
</evidence>
<dbReference type="InterPro" id="IPR005482">
    <property type="entry name" value="Biotin_COase_C"/>
</dbReference>
<gene>
    <name evidence="10" type="ORF">HK105_201588</name>
</gene>
<dbReference type="SUPFAM" id="SSF51246">
    <property type="entry name" value="Rudiment single hybrid motif"/>
    <property type="match status" value="1"/>
</dbReference>
<dbReference type="PROSITE" id="PS50968">
    <property type="entry name" value="BIOTINYL_LIPOYL"/>
    <property type="match status" value="1"/>
</dbReference>
<dbReference type="InterPro" id="IPR005479">
    <property type="entry name" value="CPAse_ATP-bd"/>
</dbReference>
<evidence type="ECO:0000256" key="5">
    <source>
        <dbReference type="ARBA" id="ARBA00023267"/>
    </source>
</evidence>
<dbReference type="Pfam" id="PF02786">
    <property type="entry name" value="CPSase_L_D2"/>
    <property type="match status" value="1"/>
</dbReference>
<evidence type="ECO:0000259" key="9">
    <source>
        <dbReference type="PROSITE" id="PS50979"/>
    </source>
</evidence>
<dbReference type="NCBIfam" id="NF006367">
    <property type="entry name" value="PRK08591.1"/>
    <property type="match status" value="1"/>
</dbReference>
<name>A0ABR4NH06_9FUNG</name>
<evidence type="ECO:0000256" key="1">
    <source>
        <dbReference type="ARBA" id="ARBA00001953"/>
    </source>
</evidence>
<dbReference type="InterPro" id="IPR016185">
    <property type="entry name" value="PreATP-grasp_dom_sf"/>
</dbReference>
<dbReference type="InterPro" id="IPR013815">
    <property type="entry name" value="ATP_grasp_subdomain_1"/>
</dbReference>
<keyword evidence="4 6" id="KW-0067">ATP-binding</keyword>
<organism evidence="10 11">
    <name type="scientific">Polyrhizophydium stewartii</name>
    <dbReference type="NCBI Taxonomy" id="2732419"/>
    <lineage>
        <taxon>Eukaryota</taxon>
        <taxon>Fungi</taxon>
        <taxon>Fungi incertae sedis</taxon>
        <taxon>Chytridiomycota</taxon>
        <taxon>Chytridiomycota incertae sedis</taxon>
        <taxon>Chytridiomycetes</taxon>
        <taxon>Rhizophydiales</taxon>
        <taxon>Rhizophydiales incertae sedis</taxon>
        <taxon>Polyrhizophydium</taxon>
    </lineage>
</organism>
<dbReference type="SUPFAM" id="SSF51230">
    <property type="entry name" value="Single hybrid motif"/>
    <property type="match status" value="1"/>
</dbReference>
<evidence type="ECO:0000313" key="10">
    <source>
        <dbReference type="EMBL" id="KAL2918754.1"/>
    </source>
</evidence>
<feature type="domain" description="Lipoyl-binding" evidence="7">
    <location>
        <begin position="688"/>
        <end position="757"/>
    </location>
</feature>
<evidence type="ECO:0000256" key="6">
    <source>
        <dbReference type="PROSITE-ProRule" id="PRU00409"/>
    </source>
</evidence>
<dbReference type="PROSITE" id="PS50975">
    <property type="entry name" value="ATP_GRASP"/>
    <property type="match status" value="1"/>
</dbReference>
<proteinExistence type="predicted"/>
<keyword evidence="3 6" id="KW-0547">Nucleotide-binding</keyword>
<evidence type="ECO:0000259" key="8">
    <source>
        <dbReference type="PROSITE" id="PS50975"/>
    </source>
</evidence>
<evidence type="ECO:0000256" key="2">
    <source>
        <dbReference type="ARBA" id="ARBA00022598"/>
    </source>
</evidence>
<dbReference type="SUPFAM" id="SSF56059">
    <property type="entry name" value="Glutathione synthetase ATP-binding domain-like"/>
    <property type="match status" value="1"/>
</dbReference>
<feature type="domain" description="Biotin carboxylation" evidence="9">
    <location>
        <begin position="77"/>
        <end position="524"/>
    </location>
</feature>
<dbReference type="InterPro" id="IPR011054">
    <property type="entry name" value="Rudment_hybrid_motif"/>
</dbReference>
<dbReference type="InterPro" id="IPR048429">
    <property type="entry name" value="MCC_alpha_BT"/>
</dbReference>
<comment type="cofactor">
    <cofactor evidence="1">
        <name>biotin</name>
        <dbReference type="ChEBI" id="CHEBI:57586"/>
    </cofactor>
</comment>
<evidence type="ECO:0000256" key="4">
    <source>
        <dbReference type="ARBA" id="ARBA00022840"/>
    </source>
</evidence>
<dbReference type="Pfam" id="PF02785">
    <property type="entry name" value="Biotin_carb_C"/>
    <property type="match status" value="1"/>
</dbReference>
<dbReference type="Pfam" id="PF21139">
    <property type="entry name" value="BT_MCC_alpha"/>
    <property type="match status" value="1"/>
</dbReference>
<dbReference type="InterPro" id="IPR000089">
    <property type="entry name" value="Biotin_lipoyl"/>
</dbReference>
<dbReference type="InterPro" id="IPR001882">
    <property type="entry name" value="Biotin_BS"/>
</dbReference>
<keyword evidence="2" id="KW-0436">Ligase</keyword>
<dbReference type="SUPFAM" id="SSF52440">
    <property type="entry name" value="PreATP-grasp domain"/>
    <property type="match status" value="1"/>
</dbReference>
<feature type="domain" description="ATP-grasp" evidence="8">
    <location>
        <begin position="196"/>
        <end position="394"/>
    </location>
</feature>
<dbReference type="InterPro" id="IPR050856">
    <property type="entry name" value="Biotin_carboxylase_complex"/>
</dbReference>
<dbReference type="InterPro" id="IPR011761">
    <property type="entry name" value="ATP-grasp"/>
</dbReference>
<dbReference type="EMBL" id="JADGIZ020000005">
    <property type="protein sequence ID" value="KAL2918754.1"/>
    <property type="molecule type" value="Genomic_DNA"/>
</dbReference>
<dbReference type="CDD" id="cd06850">
    <property type="entry name" value="biotinyl_domain"/>
    <property type="match status" value="1"/>
</dbReference>
<dbReference type="InterPro" id="IPR005481">
    <property type="entry name" value="BC-like_N"/>
</dbReference>
<dbReference type="InterPro" id="IPR011764">
    <property type="entry name" value="Biotin_carboxylation_dom"/>
</dbReference>
<dbReference type="Pfam" id="PF00364">
    <property type="entry name" value="Biotin_lipoyl"/>
    <property type="match status" value="1"/>
</dbReference>
<reference evidence="10 11" key="1">
    <citation type="submission" date="2023-09" db="EMBL/GenBank/DDBJ databases">
        <title>Pangenome analysis of Batrachochytrium dendrobatidis and related Chytrids.</title>
        <authorList>
            <person name="Yacoub M.N."/>
            <person name="Stajich J.E."/>
            <person name="James T.Y."/>
        </authorList>
    </citation>
    <scope>NUCLEOTIDE SEQUENCE [LARGE SCALE GENOMIC DNA]</scope>
    <source>
        <strain evidence="10 11">JEL0888</strain>
    </source>
</reference>
<keyword evidence="11" id="KW-1185">Reference proteome</keyword>
<dbReference type="Proteomes" id="UP001527925">
    <property type="component" value="Unassembled WGS sequence"/>
</dbReference>
<evidence type="ECO:0000259" key="7">
    <source>
        <dbReference type="PROSITE" id="PS50968"/>
    </source>
</evidence>
<comment type="caution">
    <text evidence="10">The sequence shown here is derived from an EMBL/GenBank/DDBJ whole genome shotgun (WGS) entry which is preliminary data.</text>
</comment>
<dbReference type="Gene3D" id="3.30.700.40">
    <property type="match status" value="1"/>
</dbReference>
<dbReference type="SMART" id="SM00878">
    <property type="entry name" value="Biotin_carb_C"/>
    <property type="match status" value="1"/>
</dbReference>
<accession>A0ABR4NH06</accession>
<dbReference type="PROSITE" id="PS50979">
    <property type="entry name" value="BC"/>
    <property type="match status" value="1"/>
</dbReference>
<dbReference type="PANTHER" id="PTHR18866">
    <property type="entry name" value="CARBOXYLASE:PYRUVATE/ACETYL-COA/PROPIONYL-COA CARBOXYLASE"/>
    <property type="match status" value="1"/>
</dbReference>
<dbReference type="Pfam" id="PF00289">
    <property type="entry name" value="Biotin_carb_N"/>
    <property type="match status" value="1"/>
</dbReference>
<dbReference type="PROSITE" id="PS00188">
    <property type="entry name" value="BIOTIN"/>
    <property type="match status" value="1"/>
</dbReference>
<evidence type="ECO:0000256" key="3">
    <source>
        <dbReference type="ARBA" id="ARBA00022741"/>
    </source>
</evidence>
<dbReference type="InterPro" id="IPR011053">
    <property type="entry name" value="Single_hybrid_motif"/>
</dbReference>
<dbReference type="PANTHER" id="PTHR18866:SF33">
    <property type="entry name" value="METHYLCROTONOYL-COA CARBOXYLASE SUBUNIT ALPHA, MITOCHONDRIAL-RELATED"/>
    <property type="match status" value="1"/>
</dbReference>
<sequence length="760" mass="82221">MIRAALAAVPASRRLLPLRAALAAAGPQAAAAGSRPAYVAAARLPASSALRLPLARPLATQAAHAILGQAEVSSAPLFDKILIANRGEIACRVMRTAKRLGIKTVAVFSEPDRNSMHVQMADEAYCIGPAASAESYLRMDKILDVAKRSGSQAIHPGYGFLSENAEFADAVAAAGLTFIGPPAQAIIDMGSKSASKYIMQDAQVPVVPGYHGENQDPAFLKSQADAMGYPVLIKAVKGGGGKGMRIVQSAEEFDLMLESAKRESIKSFADDKVLVEKYITRPRHVEVQVFADKLGNAVYLFERDCSVQRRHQKILEEAPAPGLSPELRESLGTKAVAAAKAVNYVGAGTVEFILDTDTNEFYFMEMNTRLQVEHPVSEMITGTDLVEWQLRVAAGHPLPKMQDQLELRGHAFEARIYAENPEKGFLPDTGRLVHMRTPEPSPSVRIETGVGQGDEVSVHYDPMISKLVVHAEDRTEALRVLRKALGEFEVVGPNTNIEFIKMLASHPAFIAGDVDTGFIKRHEADLFKPKPATSPLILAQAALYLASREHAAHAAASAAAASEPQSPWSVLTGMRLNGSSTREFRFLDAKGDKEHATVAIEYRDGGAMAIRVRTRSGEEHAFETAELTRSPAQSEPSQLVARIGERHIDSRVVQHDEETLHIFFDGGRHVVYMPVPAFRRIDGDNAGHASVVTPMPCKISQVLVKAGDAVKAGQPLFILEAMKMEHVIKSPKDAVVDKVLYKAGDLVGDGKRLLAFADES</sequence>
<dbReference type="Gene3D" id="3.30.470.20">
    <property type="entry name" value="ATP-grasp fold, B domain"/>
    <property type="match status" value="1"/>
</dbReference>